<dbReference type="InterPro" id="IPR001781">
    <property type="entry name" value="Znf_LIM"/>
</dbReference>
<dbReference type="OrthoDB" id="1679758at2759"/>
<evidence type="ECO:0000256" key="3">
    <source>
        <dbReference type="PROSITE-ProRule" id="PRU00125"/>
    </source>
</evidence>
<keyword evidence="7" id="KW-1185">Reference proteome</keyword>
<feature type="compositionally biased region" description="Basic and acidic residues" evidence="4">
    <location>
        <begin position="395"/>
        <end position="410"/>
    </location>
</feature>
<dbReference type="CDD" id="cd09358">
    <property type="entry name" value="LIM_Mical_like"/>
    <property type="match status" value="1"/>
</dbReference>
<evidence type="ECO:0000313" key="7">
    <source>
        <dbReference type="Proteomes" id="UP000241769"/>
    </source>
</evidence>
<reference evidence="6 7" key="1">
    <citation type="journal article" date="2018" name="Genome Biol. Evol.">
        <title>Multiple Roots of Fruiting Body Formation in Amoebozoa.</title>
        <authorList>
            <person name="Hillmann F."/>
            <person name="Forbes G."/>
            <person name="Novohradska S."/>
            <person name="Ferling I."/>
            <person name="Riege K."/>
            <person name="Groth M."/>
            <person name="Westermann M."/>
            <person name="Marz M."/>
            <person name="Spaller T."/>
            <person name="Winckler T."/>
            <person name="Schaap P."/>
            <person name="Glockner G."/>
        </authorList>
    </citation>
    <scope>NUCLEOTIDE SEQUENCE [LARGE SCALE GENOMIC DNA]</scope>
    <source>
        <strain evidence="6 7">Jena</strain>
    </source>
</reference>
<feature type="region of interest" description="Disordered" evidence="4">
    <location>
        <begin position="142"/>
        <end position="443"/>
    </location>
</feature>
<keyword evidence="3" id="KW-0440">LIM domain</keyword>
<dbReference type="Pfam" id="PF00412">
    <property type="entry name" value="LIM"/>
    <property type="match status" value="1"/>
</dbReference>
<dbReference type="PROSITE" id="PS50023">
    <property type="entry name" value="LIM_DOMAIN_2"/>
    <property type="match status" value="1"/>
</dbReference>
<keyword evidence="1 3" id="KW-0479">Metal-binding</keyword>
<comment type="caution">
    <text evidence="6">The sequence shown here is derived from an EMBL/GenBank/DDBJ whole genome shotgun (WGS) entry which is preliminary data.</text>
</comment>
<feature type="domain" description="LIM zinc-binding" evidence="5">
    <location>
        <begin position="7"/>
        <end position="67"/>
    </location>
</feature>
<dbReference type="InParanoid" id="A0A2P6NET5"/>
<accession>A0A2P6NET5</accession>
<gene>
    <name evidence="6" type="ORF">PROFUN_09716</name>
</gene>
<organism evidence="6 7">
    <name type="scientific">Planoprotostelium fungivorum</name>
    <dbReference type="NCBI Taxonomy" id="1890364"/>
    <lineage>
        <taxon>Eukaryota</taxon>
        <taxon>Amoebozoa</taxon>
        <taxon>Evosea</taxon>
        <taxon>Variosea</taxon>
        <taxon>Cavosteliida</taxon>
        <taxon>Cavosteliaceae</taxon>
        <taxon>Planoprotostelium</taxon>
    </lineage>
</organism>
<dbReference type="PROSITE" id="PS00478">
    <property type="entry name" value="LIM_DOMAIN_1"/>
    <property type="match status" value="1"/>
</dbReference>
<dbReference type="SMART" id="SM00132">
    <property type="entry name" value="LIM"/>
    <property type="match status" value="1"/>
</dbReference>
<evidence type="ECO:0000256" key="1">
    <source>
        <dbReference type="ARBA" id="ARBA00022723"/>
    </source>
</evidence>
<feature type="region of interest" description="Disordered" evidence="4">
    <location>
        <begin position="494"/>
        <end position="514"/>
    </location>
</feature>
<keyword evidence="2 3" id="KW-0862">Zinc</keyword>
<evidence type="ECO:0000256" key="4">
    <source>
        <dbReference type="SAM" id="MobiDB-lite"/>
    </source>
</evidence>
<sequence length="607" mass="73476">MQGRLKELCEVCLKSAYVNERLQAEGKFYHKACFKCDECGSTMKIGGYVPEDGKNICKVCFNKRPEEAKSKTKKDRNKNEEYTTEEEDTGSRHHSLSDLYPEVPKPTFVKVIENNAKPKEQKSGVNAMKDDMKAKLSQALMAQAGGSIKPPPKTKTEEEEREETKETSGSCETQAAVASHGLQRDVDWMKEDLRRTREEQQEDIKRKKTEEEEEEKKRRDRETEEEKRRREREVEEEKKRRDREAEEEKRKRERDLEEEKKRSDRELEEEKKRRQEREEEERERDKIEEKKKRQEEETKKKKREEEERRKREEEIEKKEEENRRWRREEEKKREEERKRKEEEEKREEEINNIRRMTSERALREAQRREQEKKNRDTASPQPKTPNFSTAVQLAQEREDTEKRRRADSKHLVLSPESQRRESQSTTSRDDRGGRSDVKVESSKSDSIINRIFYRREENTEAGPQIRIISDTKTNDDENTIKIISDVQVRREDIMTKEERERQERQKKRQEEREDRIVQLKSEKHTDIEVEAERLQLEIIYEMRKKYLKMKQELEDMREENATSELTIQIESKTFEQKMRVLREDNTRLYGENEELRRQIRKLRLEAL</sequence>
<name>A0A2P6NET5_9EUKA</name>
<feature type="compositionally biased region" description="Basic and acidic residues" evidence="4">
    <location>
        <begin position="154"/>
        <end position="166"/>
    </location>
</feature>
<feature type="compositionally biased region" description="Polar residues" evidence="4">
    <location>
        <begin position="377"/>
        <end position="392"/>
    </location>
</feature>
<dbReference type="Gene3D" id="2.10.110.10">
    <property type="entry name" value="Cysteine Rich Protein"/>
    <property type="match status" value="1"/>
</dbReference>
<feature type="region of interest" description="Disordered" evidence="4">
    <location>
        <begin position="67"/>
        <end position="102"/>
    </location>
</feature>
<evidence type="ECO:0000259" key="5">
    <source>
        <dbReference type="PROSITE" id="PS50023"/>
    </source>
</evidence>
<proteinExistence type="predicted"/>
<protein>
    <recommendedName>
        <fullName evidence="5">LIM zinc-binding domain-containing protein</fullName>
    </recommendedName>
</protein>
<dbReference type="AlphaFoldDB" id="A0A2P6NET5"/>
<evidence type="ECO:0000256" key="2">
    <source>
        <dbReference type="ARBA" id="ARBA00022833"/>
    </source>
</evidence>
<feature type="compositionally biased region" description="Basic and acidic residues" evidence="4">
    <location>
        <begin position="182"/>
        <end position="376"/>
    </location>
</feature>
<dbReference type="GO" id="GO:0046872">
    <property type="term" value="F:metal ion binding"/>
    <property type="evidence" value="ECO:0007669"/>
    <property type="project" value="UniProtKB-KW"/>
</dbReference>
<dbReference type="SUPFAM" id="SSF57716">
    <property type="entry name" value="Glucocorticoid receptor-like (DNA-binding domain)"/>
    <property type="match status" value="1"/>
</dbReference>
<dbReference type="Proteomes" id="UP000241769">
    <property type="component" value="Unassembled WGS sequence"/>
</dbReference>
<feature type="compositionally biased region" description="Basic and acidic residues" evidence="4">
    <location>
        <begin position="417"/>
        <end position="443"/>
    </location>
</feature>
<dbReference type="EMBL" id="MDYQ01000102">
    <property type="protein sequence ID" value="PRP82469.1"/>
    <property type="molecule type" value="Genomic_DNA"/>
</dbReference>
<evidence type="ECO:0000313" key="6">
    <source>
        <dbReference type="EMBL" id="PRP82469.1"/>
    </source>
</evidence>